<reference evidence="7" key="1">
    <citation type="journal article" date="2020" name="Stud. Mycol.">
        <title>101 Dothideomycetes genomes: a test case for predicting lifestyles and emergence of pathogens.</title>
        <authorList>
            <person name="Haridas S."/>
            <person name="Albert R."/>
            <person name="Binder M."/>
            <person name="Bloem J."/>
            <person name="Labutti K."/>
            <person name="Salamov A."/>
            <person name="Andreopoulos B."/>
            <person name="Baker S."/>
            <person name="Barry K."/>
            <person name="Bills G."/>
            <person name="Bluhm B."/>
            <person name="Cannon C."/>
            <person name="Castanera R."/>
            <person name="Culley D."/>
            <person name="Daum C."/>
            <person name="Ezra D."/>
            <person name="Gonzalez J."/>
            <person name="Henrissat B."/>
            <person name="Kuo A."/>
            <person name="Liang C."/>
            <person name="Lipzen A."/>
            <person name="Lutzoni F."/>
            <person name="Magnuson J."/>
            <person name="Mondo S."/>
            <person name="Nolan M."/>
            <person name="Ohm R."/>
            <person name="Pangilinan J."/>
            <person name="Park H.-J."/>
            <person name="Ramirez L."/>
            <person name="Alfaro M."/>
            <person name="Sun H."/>
            <person name="Tritt A."/>
            <person name="Yoshinaga Y."/>
            <person name="Zwiers L.-H."/>
            <person name="Turgeon B."/>
            <person name="Goodwin S."/>
            <person name="Spatafora J."/>
            <person name="Crous P."/>
            <person name="Grigoriev I."/>
        </authorList>
    </citation>
    <scope>NUCLEOTIDE SEQUENCE</scope>
    <source>
        <strain evidence="7">CBS 627.86</strain>
    </source>
</reference>
<protein>
    <recommendedName>
        <fullName evidence="6">RING-type domain-containing protein</fullName>
    </recommendedName>
</protein>
<feature type="region of interest" description="Disordered" evidence="5">
    <location>
        <begin position="1"/>
        <end position="35"/>
    </location>
</feature>
<dbReference type="GO" id="GO:0016567">
    <property type="term" value="P:protein ubiquitination"/>
    <property type="evidence" value="ECO:0007669"/>
    <property type="project" value="TreeGrafter"/>
</dbReference>
<name>A0A6A5ZLQ8_9PLEO</name>
<dbReference type="Proteomes" id="UP000799770">
    <property type="component" value="Unassembled WGS sequence"/>
</dbReference>
<keyword evidence="3" id="KW-0862">Zinc</keyword>
<dbReference type="EMBL" id="ML977315">
    <property type="protein sequence ID" value="KAF2119378.1"/>
    <property type="molecule type" value="Genomic_DNA"/>
</dbReference>
<sequence>MGGIPDSIDDTDAGMMYYSTTPDSNTSDEHRDPNLHERGLVPLPRFLSAIRAVAADHDKVIIVLKWFATCLQTLAKYGKGNMPETASELQAFAIVSKKSDDSWEECQTSCPELRGITALRIRGEFDGQLDAIIDYFGDLNEDFDFNGIRVNGAQAYVLSSLIHPTVDTDGELSNLVLKSQPVYIDHPSNYEEQLLLQSNMQNTEVYERMMPDIPAMKHLLLLYSSNEKILTTLINSFGELASNLCDIFLANHNQYKDEKILVLEDEALSNHAQDVANPLSDKPLNLRLALANINLRGTIELLARDIDLMTLGMDEHERGCLRWHVLRWVLYCAIDPFEDRAGLLMIGRVVYGNIQWSKCLHGNPPDVDFNPFPDSRSDAVDSSEESEADSDTDYEYLSDIDFEPSGAEIPVKEFASSIVAEEGATCSICLDGYQPGYSLPMKLNCCPHIYHQQCLHDLINGIQKHSNACPICRAITCPRRQRRRISDQDEESEDSDDSSGEDIDESNTNTDMSDDYS</sequence>
<keyword evidence="2 4" id="KW-0863">Zinc-finger</keyword>
<gene>
    <name evidence="7" type="ORF">BDV96DRAFT_683991</name>
</gene>
<dbReference type="InterPro" id="IPR013083">
    <property type="entry name" value="Znf_RING/FYVE/PHD"/>
</dbReference>
<dbReference type="PANTHER" id="PTHR45969:SF69">
    <property type="entry name" value="FINGER DOMAIN PROTEIN, PUTATIVE (AFU_ORTHOLOGUE AFUA_3G12190)-RELATED"/>
    <property type="match status" value="1"/>
</dbReference>
<feature type="compositionally biased region" description="Acidic residues" evidence="5">
    <location>
        <begin position="488"/>
        <end position="505"/>
    </location>
</feature>
<evidence type="ECO:0000313" key="8">
    <source>
        <dbReference type="Proteomes" id="UP000799770"/>
    </source>
</evidence>
<keyword evidence="1" id="KW-0479">Metal-binding</keyword>
<dbReference type="Pfam" id="PF13639">
    <property type="entry name" value="zf-RING_2"/>
    <property type="match status" value="1"/>
</dbReference>
<feature type="domain" description="RING-type" evidence="6">
    <location>
        <begin position="426"/>
        <end position="473"/>
    </location>
</feature>
<feature type="region of interest" description="Disordered" evidence="5">
    <location>
        <begin position="481"/>
        <end position="517"/>
    </location>
</feature>
<dbReference type="GO" id="GO:0061630">
    <property type="term" value="F:ubiquitin protein ligase activity"/>
    <property type="evidence" value="ECO:0007669"/>
    <property type="project" value="TreeGrafter"/>
</dbReference>
<dbReference type="InterPro" id="IPR001841">
    <property type="entry name" value="Znf_RING"/>
</dbReference>
<dbReference type="OrthoDB" id="3677589at2759"/>
<feature type="region of interest" description="Disordered" evidence="5">
    <location>
        <begin position="371"/>
        <end position="390"/>
    </location>
</feature>
<evidence type="ECO:0000259" key="6">
    <source>
        <dbReference type="PROSITE" id="PS50089"/>
    </source>
</evidence>
<accession>A0A6A5ZLQ8</accession>
<dbReference type="Gene3D" id="3.30.40.10">
    <property type="entry name" value="Zinc/RING finger domain, C3HC4 (zinc finger)"/>
    <property type="match status" value="1"/>
</dbReference>
<evidence type="ECO:0000256" key="2">
    <source>
        <dbReference type="ARBA" id="ARBA00022771"/>
    </source>
</evidence>
<dbReference type="GO" id="GO:0008270">
    <property type="term" value="F:zinc ion binding"/>
    <property type="evidence" value="ECO:0007669"/>
    <property type="project" value="UniProtKB-KW"/>
</dbReference>
<proteinExistence type="predicted"/>
<evidence type="ECO:0000256" key="5">
    <source>
        <dbReference type="SAM" id="MobiDB-lite"/>
    </source>
</evidence>
<organism evidence="7 8">
    <name type="scientific">Lophiotrema nucula</name>
    <dbReference type="NCBI Taxonomy" id="690887"/>
    <lineage>
        <taxon>Eukaryota</taxon>
        <taxon>Fungi</taxon>
        <taxon>Dikarya</taxon>
        <taxon>Ascomycota</taxon>
        <taxon>Pezizomycotina</taxon>
        <taxon>Dothideomycetes</taxon>
        <taxon>Pleosporomycetidae</taxon>
        <taxon>Pleosporales</taxon>
        <taxon>Lophiotremataceae</taxon>
        <taxon>Lophiotrema</taxon>
    </lineage>
</organism>
<dbReference type="AlphaFoldDB" id="A0A6A5ZLQ8"/>
<dbReference type="SMART" id="SM00184">
    <property type="entry name" value="RING"/>
    <property type="match status" value="1"/>
</dbReference>
<evidence type="ECO:0000256" key="3">
    <source>
        <dbReference type="ARBA" id="ARBA00022833"/>
    </source>
</evidence>
<dbReference type="SUPFAM" id="SSF57850">
    <property type="entry name" value="RING/U-box"/>
    <property type="match status" value="1"/>
</dbReference>
<feature type="compositionally biased region" description="Acidic residues" evidence="5">
    <location>
        <begin position="381"/>
        <end position="390"/>
    </location>
</feature>
<evidence type="ECO:0000313" key="7">
    <source>
        <dbReference type="EMBL" id="KAF2119378.1"/>
    </source>
</evidence>
<evidence type="ECO:0000256" key="1">
    <source>
        <dbReference type="ARBA" id="ARBA00022723"/>
    </source>
</evidence>
<dbReference type="PROSITE" id="PS50089">
    <property type="entry name" value="ZF_RING_2"/>
    <property type="match status" value="1"/>
</dbReference>
<evidence type="ECO:0000256" key="4">
    <source>
        <dbReference type="PROSITE-ProRule" id="PRU00175"/>
    </source>
</evidence>
<keyword evidence="8" id="KW-1185">Reference proteome</keyword>
<dbReference type="PANTHER" id="PTHR45969">
    <property type="entry name" value="RING ZINC FINGER PROTEIN-RELATED"/>
    <property type="match status" value="1"/>
</dbReference>